<gene>
    <name evidence="4" type="ORF">DR864_04450</name>
</gene>
<dbReference type="RefSeq" id="WP_114065823.1">
    <property type="nucleotide sequence ID" value="NZ_CP030850.1"/>
</dbReference>
<dbReference type="Pfam" id="PF00326">
    <property type="entry name" value="Peptidase_S9"/>
    <property type="match status" value="1"/>
</dbReference>
<evidence type="ECO:0000256" key="1">
    <source>
        <dbReference type="SAM" id="SignalP"/>
    </source>
</evidence>
<dbReference type="Gene3D" id="3.40.50.1820">
    <property type="entry name" value="alpha/beta hydrolase"/>
    <property type="match status" value="1"/>
</dbReference>
<feature type="signal peptide" evidence="1">
    <location>
        <begin position="1"/>
        <end position="19"/>
    </location>
</feature>
<reference evidence="4 5" key="1">
    <citation type="submission" date="2018-07" db="EMBL/GenBank/DDBJ databases">
        <title>Genome sequencing of Runella.</title>
        <authorList>
            <person name="Baek M.-G."/>
            <person name="Yi H."/>
        </authorList>
    </citation>
    <scope>NUCLEOTIDE SEQUENCE [LARGE SCALE GENOMIC DNA]</scope>
    <source>
        <strain evidence="4 5">HYN0085</strain>
    </source>
</reference>
<dbReference type="GO" id="GO:0008236">
    <property type="term" value="F:serine-type peptidase activity"/>
    <property type="evidence" value="ECO:0007669"/>
    <property type="project" value="InterPro"/>
</dbReference>
<dbReference type="Gene3D" id="2.140.10.30">
    <property type="entry name" value="Dipeptidylpeptidase IV, N-terminal domain"/>
    <property type="match status" value="1"/>
</dbReference>
<proteinExistence type="predicted"/>
<dbReference type="AlphaFoldDB" id="A0A344TEG6"/>
<evidence type="ECO:0000259" key="3">
    <source>
        <dbReference type="Pfam" id="PF00930"/>
    </source>
</evidence>
<dbReference type="InterPro" id="IPR001375">
    <property type="entry name" value="Peptidase_S9_cat"/>
</dbReference>
<accession>A0A344TEG6</accession>
<feature type="chain" id="PRO_5016938576" evidence="1">
    <location>
        <begin position="20"/>
        <end position="730"/>
    </location>
</feature>
<dbReference type="SUPFAM" id="SSF82171">
    <property type="entry name" value="DPP6 N-terminal domain-like"/>
    <property type="match status" value="1"/>
</dbReference>
<keyword evidence="5" id="KW-1185">Reference proteome</keyword>
<protein>
    <submittedName>
        <fullName evidence="4">S9 family peptidase</fullName>
    </submittedName>
</protein>
<dbReference type="KEGG" id="run:DR864_04450"/>
<dbReference type="GO" id="GO:0006508">
    <property type="term" value="P:proteolysis"/>
    <property type="evidence" value="ECO:0007669"/>
    <property type="project" value="InterPro"/>
</dbReference>
<feature type="domain" description="Dipeptidylpeptidase IV N-terminal" evidence="3">
    <location>
        <begin position="78"/>
        <end position="434"/>
    </location>
</feature>
<evidence type="ECO:0000259" key="2">
    <source>
        <dbReference type="Pfam" id="PF00326"/>
    </source>
</evidence>
<evidence type="ECO:0000313" key="5">
    <source>
        <dbReference type="Proteomes" id="UP000251993"/>
    </source>
</evidence>
<dbReference type="InterPro" id="IPR002469">
    <property type="entry name" value="Peptidase_S9B_N"/>
</dbReference>
<dbReference type="GO" id="GO:0008239">
    <property type="term" value="F:dipeptidyl-peptidase activity"/>
    <property type="evidence" value="ECO:0007669"/>
    <property type="project" value="TreeGrafter"/>
</dbReference>
<dbReference type="InterPro" id="IPR050278">
    <property type="entry name" value="Serine_Prot_S9B/DPPIV"/>
</dbReference>
<name>A0A344TEG6_9BACT</name>
<dbReference type="InterPro" id="IPR029058">
    <property type="entry name" value="AB_hydrolase_fold"/>
</dbReference>
<dbReference type="SUPFAM" id="SSF53474">
    <property type="entry name" value="alpha/beta-Hydrolases"/>
    <property type="match status" value="1"/>
</dbReference>
<feature type="domain" description="Peptidase S9 prolyl oligopeptidase catalytic" evidence="2">
    <location>
        <begin position="528"/>
        <end position="724"/>
    </location>
</feature>
<keyword evidence="1" id="KW-0732">Signal</keyword>
<dbReference type="PANTHER" id="PTHR11731:SF193">
    <property type="entry name" value="DIPEPTIDYL PEPTIDASE 9"/>
    <property type="match status" value="1"/>
</dbReference>
<dbReference type="Pfam" id="PF00930">
    <property type="entry name" value="DPPIV_N"/>
    <property type="match status" value="1"/>
</dbReference>
<dbReference type="Proteomes" id="UP000251993">
    <property type="component" value="Chromosome"/>
</dbReference>
<sequence length="730" mass="82892">MKRIHFLFLFLFVQLSLQAQFNRGVQWTEDGNGYRRIENKEIIQYSLPDLQKTVLISAKQLTPAGKSEPLTVRSYEFSEDGRKALIYTNTARVWRYDTRGDYWVLDLDKNTLTQVGKGRPVSSLMFAKFSPDGKKVAYVSERNIFAEDLATGKITPLTKDGTTRLINGTFDWVYEEEFDCRDGFRWSPDSRNIAYWQIDATKIRNFLMINNTDSTYAFNVPVEYPKVGERPSPYKIGVVSANGGATKWMSTPGDPGNTYIPRMEWANANELVMEQLNRKQNQAKCLYADVKTGRTTEFYTDSDDAWVETKSSYSWADSPAGWDWLNGGKEFLWMSEKDGWRHLYRVSRDGKTEKCITVGEYDVIGVVRIDEKNNYAYFMASPDNATQTYLFRVKLDGSGKAERMSPASQVGSHRYDISPNGAWASHSFSNANTAPMNEWLRLPDHKALKESDDITAKLAAQSSSKKKVEFFRVKTEDGTELDGWMVKPDNFDPTKKYPIVFSVYGEPASSTVMDRWGTGRNGLYIGDMAKDGYIYASVDNRGTPSPKGRAWRKAIYRKIGIVNIRDLAMGAKTLFAQNSFIDTSRVAVHGWSGGGSSTLNLLFQYPDLFKTGIAVAAVADQLSYDNIYQERYMGIPQENREDFVSGSPLSHAKNLRATQNLLYIHGTGDDNVHYQNAEKLVNELIKYNKQFQFMAYPNRSHGIYEGEGTSRHLNTLFTKFLKEHCPPGAK</sequence>
<dbReference type="PANTHER" id="PTHR11731">
    <property type="entry name" value="PROTEASE FAMILY S9B,C DIPEPTIDYL-PEPTIDASE IV-RELATED"/>
    <property type="match status" value="1"/>
</dbReference>
<evidence type="ECO:0000313" key="4">
    <source>
        <dbReference type="EMBL" id="AXE17037.1"/>
    </source>
</evidence>
<organism evidence="4 5">
    <name type="scientific">Runella rosea</name>
    <dbReference type="NCBI Taxonomy" id="2259595"/>
    <lineage>
        <taxon>Bacteria</taxon>
        <taxon>Pseudomonadati</taxon>
        <taxon>Bacteroidota</taxon>
        <taxon>Cytophagia</taxon>
        <taxon>Cytophagales</taxon>
        <taxon>Spirosomataceae</taxon>
        <taxon>Runella</taxon>
    </lineage>
</organism>
<dbReference type="EMBL" id="CP030850">
    <property type="protein sequence ID" value="AXE17037.1"/>
    <property type="molecule type" value="Genomic_DNA"/>
</dbReference>
<dbReference type="OrthoDB" id="9812921at2"/>